<dbReference type="InterPro" id="IPR000504">
    <property type="entry name" value="RRM_dom"/>
</dbReference>
<keyword evidence="2 3" id="KW-0694">RNA-binding</keyword>
<dbReference type="GO" id="GO:0003723">
    <property type="term" value="F:RNA binding"/>
    <property type="evidence" value="ECO:0007669"/>
    <property type="project" value="UniProtKB-UniRule"/>
</dbReference>
<reference evidence="6" key="2">
    <citation type="submission" date="2025-08" db="UniProtKB">
        <authorList>
            <consortium name="Ensembl"/>
        </authorList>
    </citation>
    <scope>IDENTIFICATION</scope>
</reference>
<evidence type="ECO:0000256" key="4">
    <source>
        <dbReference type="SAM" id="MobiDB-lite"/>
    </source>
</evidence>
<dbReference type="PROSITE" id="PS50102">
    <property type="entry name" value="RRM"/>
    <property type="match status" value="4"/>
</dbReference>
<dbReference type="AlphaFoldDB" id="A0A8D3A4C9"/>
<reference evidence="6" key="1">
    <citation type="submission" date="2023-05" db="EMBL/GenBank/DDBJ databases">
        <title>High-quality long-read genome of Scophthalmus maximus.</title>
        <authorList>
            <person name="Lien S."/>
            <person name="Martinez P."/>
        </authorList>
    </citation>
    <scope>NUCLEOTIDE SEQUENCE [LARGE SCALE GENOMIC DNA]</scope>
</reference>
<dbReference type="InterPro" id="IPR012677">
    <property type="entry name" value="Nucleotide-bd_a/b_plait_sf"/>
</dbReference>
<feature type="domain" description="RRM" evidence="5">
    <location>
        <begin position="399"/>
        <end position="472"/>
    </location>
</feature>
<dbReference type="OMA" id="MKIFRKA"/>
<feature type="compositionally biased region" description="Basic and acidic residues" evidence="4">
    <location>
        <begin position="136"/>
        <end position="148"/>
    </location>
</feature>
<sequence>MAKTDTPRRKKRQSKVVNNEVGEEACNTEGQTEAVCSSGQIAGTEEDAPTESTATIQEEEIQDEQDSPIDCVIEVKGSTPTVSVSWEKENEEVEGDDSERRRRTDPSDQMTAEAMIDSGEQTQAVSSAEVIETKMEQETENVIDKQDSQMDIGNDSTVTVTGTNKPEEGQSSPVKQESNGVSGKRKAPSNTETSPPKKTKLINDGFCLYVGNLNSSKTFEEVKDSLATYFMTQSLLFHDIRLDRSKKHAFVDLASEMDLTKGLTLNGQTILDKPMKIAKAKVKSADTVKAPQDKKAVKDARCLFLKNLPYDATKEDILKIFNNAIDVRFPGGTEGPSQGIAFVEFKKESIAKKVQQKKQGAKIEGRVLVVDFVGETKENKVTKANDDDGKEKAAAPPNNTLFVSNLSYNVKEKKLNQVFQKAVSIKIPQNKGKSKGFAFVEFATVTDAEKALQTTHNLVICKREIRVQFFEMRERPEKVKSKTLIVRSLSEKTTAETLKSAFEGAVDARVAVDKGTGASRKFGFVEFESEENCIVVREAMEDCEIDGSKVTVGYAVPKAKKARGGSAGRTSGQPAGRGAGRGGPGNRGRGGSGSKGGRGRGAGTSRDAVKKSGK</sequence>
<gene>
    <name evidence="6" type="primary">LOC118310284</name>
</gene>
<feature type="domain" description="RRM" evidence="5">
    <location>
        <begin position="301"/>
        <end position="375"/>
    </location>
</feature>
<feature type="compositionally biased region" description="Acidic residues" evidence="4">
    <location>
        <begin position="57"/>
        <end position="66"/>
    </location>
</feature>
<dbReference type="InterPro" id="IPR035979">
    <property type="entry name" value="RBD_domain_sf"/>
</dbReference>
<feature type="domain" description="RRM" evidence="5">
    <location>
        <begin position="482"/>
        <end position="557"/>
    </location>
</feature>
<feature type="compositionally biased region" description="Polar residues" evidence="4">
    <location>
        <begin position="28"/>
        <end position="41"/>
    </location>
</feature>
<evidence type="ECO:0000256" key="2">
    <source>
        <dbReference type="ARBA" id="ARBA00022884"/>
    </source>
</evidence>
<evidence type="ECO:0000256" key="1">
    <source>
        <dbReference type="ARBA" id="ARBA00022737"/>
    </source>
</evidence>
<feature type="compositionally biased region" description="Gly residues" evidence="4">
    <location>
        <begin position="575"/>
        <end position="602"/>
    </location>
</feature>
<dbReference type="Ensembl" id="ENSSMAT00000012459.2">
    <property type="protein sequence ID" value="ENSSMAP00000012303.1"/>
    <property type="gene ID" value="ENSSMAG00000007582.2"/>
</dbReference>
<dbReference type="GeneTree" id="ENSGT00940000163473"/>
<name>A0A8D3A4C9_SCOMX</name>
<dbReference type="SMART" id="SM00360">
    <property type="entry name" value="RRM"/>
    <property type="match status" value="4"/>
</dbReference>
<feature type="compositionally biased region" description="Polar residues" evidence="4">
    <location>
        <begin position="149"/>
        <end position="181"/>
    </location>
</feature>
<evidence type="ECO:0000259" key="5">
    <source>
        <dbReference type="PROSITE" id="PS50102"/>
    </source>
</evidence>
<dbReference type="PANTHER" id="PTHR23236">
    <property type="entry name" value="EUKARYOTIC TRANSLATION INITIATION FACTOR 4B/4H"/>
    <property type="match status" value="1"/>
</dbReference>
<accession>A0A8D3A4C9</accession>
<evidence type="ECO:0000313" key="6">
    <source>
        <dbReference type="Ensembl" id="ENSSMAP00000012303.1"/>
    </source>
</evidence>
<dbReference type="Proteomes" id="UP000694558">
    <property type="component" value="Chromosome 7"/>
</dbReference>
<evidence type="ECO:0000313" key="7">
    <source>
        <dbReference type="Proteomes" id="UP000694558"/>
    </source>
</evidence>
<dbReference type="PANTHER" id="PTHR23236:SF119">
    <property type="entry name" value="NUCLEAR RNA-BINDING PROTEIN SART-3"/>
    <property type="match status" value="1"/>
</dbReference>
<evidence type="ECO:0000256" key="3">
    <source>
        <dbReference type="PROSITE-ProRule" id="PRU00176"/>
    </source>
</evidence>
<feature type="region of interest" description="Disordered" evidence="4">
    <location>
        <begin position="1"/>
        <end position="66"/>
    </location>
</feature>
<feature type="region of interest" description="Disordered" evidence="4">
    <location>
        <begin position="78"/>
        <end position="124"/>
    </location>
</feature>
<keyword evidence="1" id="KW-0677">Repeat</keyword>
<proteinExistence type="predicted"/>
<dbReference type="Gene3D" id="3.30.70.330">
    <property type="match status" value="4"/>
</dbReference>
<protein>
    <recommendedName>
        <fullName evidence="5">RRM domain-containing protein</fullName>
    </recommendedName>
</protein>
<feature type="domain" description="RRM" evidence="5">
    <location>
        <begin position="206"/>
        <end position="282"/>
    </location>
</feature>
<organism evidence="6 7">
    <name type="scientific">Scophthalmus maximus</name>
    <name type="common">Turbot</name>
    <name type="synonym">Psetta maxima</name>
    <dbReference type="NCBI Taxonomy" id="52904"/>
    <lineage>
        <taxon>Eukaryota</taxon>
        <taxon>Metazoa</taxon>
        <taxon>Chordata</taxon>
        <taxon>Craniata</taxon>
        <taxon>Vertebrata</taxon>
        <taxon>Euteleostomi</taxon>
        <taxon>Actinopterygii</taxon>
        <taxon>Neopterygii</taxon>
        <taxon>Teleostei</taxon>
        <taxon>Neoteleostei</taxon>
        <taxon>Acanthomorphata</taxon>
        <taxon>Carangaria</taxon>
        <taxon>Pleuronectiformes</taxon>
        <taxon>Pleuronectoidei</taxon>
        <taxon>Scophthalmidae</taxon>
        <taxon>Scophthalmus</taxon>
    </lineage>
</organism>
<feature type="region of interest" description="Disordered" evidence="4">
    <location>
        <begin position="559"/>
        <end position="614"/>
    </location>
</feature>
<feature type="region of interest" description="Disordered" evidence="4">
    <location>
        <begin position="136"/>
        <end position="198"/>
    </location>
</feature>
<dbReference type="SUPFAM" id="SSF54928">
    <property type="entry name" value="RNA-binding domain, RBD"/>
    <property type="match status" value="3"/>
</dbReference>
<dbReference type="Pfam" id="PF00076">
    <property type="entry name" value="RRM_1"/>
    <property type="match status" value="4"/>
</dbReference>